<sequence>MELTDGRLSLAVLSACAALVLGAGGAWWVAADPERGAAPTPTLAPVVVPEEEVAPEPPQEDLESYLPVFPNTVTRHVGRIESQDTFVMHVPTQKDGEYRLQYVCLGPGELSVRIKRTTEGEMLYDADCGGNLSTFQFRAAGADAVIEVYRPDSLAADIGIQVIDVE</sequence>
<proteinExistence type="predicted"/>
<dbReference type="InterPro" id="IPR046065">
    <property type="entry name" value="DUF6023"/>
</dbReference>
<dbReference type="RefSeq" id="WP_173057622.1">
    <property type="nucleotide sequence ID" value="NZ_BAABGO010000015.1"/>
</dbReference>
<dbReference type="EMBL" id="BLPF01000001">
    <property type="protein sequence ID" value="GFJ80209.1"/>
    <property type="molecule type" value="Genomic_DNA"/>
</dbReference>
<reference evidence="1 2" key="1">
    <citation type="submission" date="2020-03" db="EMBL/GenBank/DDBJ databases">
        <title>Whole genome shotgun sequence of Phytohabitans houttuyneae NBRC 108639.</title>
        <authorList>
            <person name="Komaki H."/>
            <person name="Tamura T."/>
        </authorList>
    </citation>
    <scope>NUCLEOTIDE SEQUENCE [LARGE SCALE GENOMIC DNA]</scope>
    <source>
        <strain evidence="1 2">NBRC 108639</strain>
    </source>
</reference>
<comment type="caution">
    <text evidence="1">The sequence shown here is derived from an EMBL/GenBank/DDBJ whole genome shotgun (WGS) entry which is preliminary data.</text>
</comment>
<accession>A0A6V8KDL9</accession>
<reference evidence="1 2" key="2">
    <citation type="submission" date="2020-03" db="EMBL/GenBank/DDBJ databases">
        <authorList>
            <person name="Ichikawa N."/>
            <person name="Kimura A."/>
            <person name="Kitahashi Y."/>
            <person name="Uohara A."/>
        </authorList>
    </citation>
    <scope>NUCLEOTIDE SEQUENCE [LARGE SCALE GENOMIC DNA]</scope>
    <source>
        <strain evidence="1 2">NBRC 108639</strain>
    </source>
</reference>
<organism evidence="1 2">
    <name type="scientific">Phytohabitans houttuyneae</name>
    <dbReference type="NCBI Taxonomy" id="1076126"/>
    <lineage>
        <taxon>Bacteria</taxon>
        <taxon>Bacillati</taxon>
        <taxon>Actinomycetota</taxon>
        <taxon>Actinomycetes</taxon>
        <taxon>Micromonosporales</taxon>
        <taxon>Micromonosporaceae</taxon>
    </lineage>
</organism>
<dbReference type="AlphaFoldDB" id="A0A6V8KDL9"/>
<dbReference type="Proteomes" id="UP000482800">
    <property type="component" value="Unassembled WGS sequence"/>
</dbReference>
<gene>
    <name evidence="1" type="ORF">Phou_043890</name>
</gene>
<evidence type="ECO:0000313" key="2">
    <source>
        <dbReference type="Proteomes" id="UP000482800"/>
    </source>
</evidence>
<protein>
    <submittedName>
        <fullName evidence="1">Uncharacterized protein</fullName>
    </submittedName>
</protein>
<evidence type="ECO:0000313" key="1">
    <source>
        <dbReference type="EMBL" id="GFJ80209.1"/>
    </source>
</evidence>
<keyword evidence="2" id="KW-1185">Reference proteome</keyword>
<name>A0A6V8KDL9_9ACTN</name>
<dbReference type="Pfam" id="PF19487">
    <property type="entry name" value="DUF6023"/>
    <property type="match status" value="1"/>
</dbReference>